<dbReference type="Gene3D" id="3.40.800.10">
    <property type="entry name" value="Ureohydrolase domain"/>
    <property type="match status" value="1"/>
</dbReference>
<dbReference type="PROSITE" id="PS51409">
    <property type="entry name" value="ARGINASE_2"/>
    <property type="match status" value="1"/>
</dbReference>
<reference evidence="4" key="2">
    <citation type="journal article" date="2014" name="ISME J.">
        <title>Microbial stratification in low pH oxic and suboxic macroscopic growths along an acid mine drainage.</title>
        <authorList>
            <person name="Mendez-Garcia C."/>
            <person name="Mesa V."/>
            <person name="Sprenger R.R."/>
            <person name="Richter M."/>
            <person name="Diez M.S."/>
            <person name="Solano J."/>
            <person name="Bargiela R."/>
            <person name="Golyshina O.V."/>
            <person name="Manteca A."/>
            <person name="Ramos J.L."/>
            <person name="Gallego J.R."/>
            <person name="Llorente I."/>
            <person name="Martins Dos Santos V.A."/>
            <person name="Jensen O.N."/>
            <person name="Pelaez A.I."/>
            <person name="Sanchez J."/>
            <person name="Ferrer M."/>
        </authorList>
    </citation>
    <scope>NUCLEOTIDE SEQUENCE</scope>
</reference>
<dbReference type="SUPFAM" id="SSF52768">
    <property type="entry name" value="Arginase/deacetylase"/>
    <property type="match status" value="1"/>
</dbReference>
<dbReference type="PANTHER" id="PTHR11358">
    <property type="entry name" value="ARGINASE/AGMATINASE"/>
    <property type="match status" value="1"/>
</dbReference>
<evidence type="ECO:0000256" key="2">
    <source>
        <dbReference type="ARBA" id="ARBA00022801"/>
    </source>
</evidence>
<organism evidence="4">
    <name type="scientific">mine drainage metagenome</name>
    <dbReference type="NCBI Taxonomy" id="410659"/>
    <lineage>
        <taxon>unclassified sequences</taxon>
        <taxon>metagenomes</taxon>
        <taxon>ecological metagenomes</taxon>
    </lineage>
</organism>
<sequence>TTDLHLGADRARPGSGSSGSQEAFHRAQDLGISWVPSQRLRGDADLPSLPEFRSLAGTDRDLYLTLDVSALDAASAPGCANPNPDGLAPPELGTLLEHLLTLPRIRGLDLCEVNPARDPLGTTARNAAWLLSLVVSRLGEDPSVPSP</sequence>
<feature type="region of interest" description="Disordered" evidence="3">
    <location>
        <begin position="1"/>
        <end position="24"/>
    </location>
</feature>
<feature type="non-terminal residue" evidence="4">
    <location>
        <position position="1"/>
    </location>
</feature>
<comment type="caution">
    <text evidence="4">The sequence shown here is derived from an EMBL/GenBank/DDBJ whole genome shotgun (WGS) entry which is preliminary data.</text>
</comment>
<dbReference type="GO" id="GO:0008783">
    <property type="term" value="F:agmatinase activity"/>
    <property type="evidence" value="ECO:0007669"/>
    <property type="project" value="TreeGrafter"/>
</dbReference>
<dbReference type="EC" id="3.5.3.-" evidence="4"/>
<accession>T1A1T1</accession>
<proteinExistence type="predicted"/>
<dbReference type="PANTHER" id="PTHR11358:SF26">
    <property type="entry name" value="GUANIDINO ACID HYDROLASE, MITOCHONDRIAL"/>
    <property type="match status" value="1"/>
</dbReference>
<protein>
    <submittedName>
        <fullName evidence="4">Ureohydrolase</fullName>
        <ecNumber evidence="4">3.5.3.-</ecNumber>
    </submittedName>
</protein>
<dbReference type="InterPro" id="IPR023696">
    <property type="entry name" value="Ureohydrolase_dom_sf"/>
</dbReference>
<evidence type="ECO:0000256" key="3">
    <source>
        <dbReference type="SAM" id="MobiDB-lite"/>
    </source>
</evidence>
<dbReference type="GO" id="GO:0046872">
    <property type="term" value="F:metal ion binding"/>
    <property type="evidence" value="ECO:0007669"/>
    <property type="project" value="UniProtKB-KW"/>
</dbReference>
<keyword evidence="1" id="KW-0479">Metal-binding</keyword>
<gene>
    <name evidence="4" type="ORF">B1B_16759</name>
</gene>
<dbReference type="InterPro" id="IPR006035">
    <property type="entry name" value="Ureohydrolase"/>
</dbReference>
<keyword evidence="2 4" id="KW-0378">Hydrolase</keyword>
<reference evidence="4" key="1">
    <citation type="submission" date="2013-08" db="EMBL/GenBank/DDBJ databases">
        <authorList>
            <person name="Mendez C."/>
            <person name="Richter M."/>
            <person name="Ferrer M."/>
            <person name="Sanchez J."/>
        </authorList>
    </citation>
    <scope>NUCLEOTIDE SEQUENCE</scope>
</reference>
<dbReference type="EMBL" id="AUZY01011169">
    <property type="protein sequence ID" value="EQD35795.1"/>
    <property type="molecule type" value="Genomic_DNA"/>
</dbReference>
<evidence type="ECO:0000313" key="4">
    <source>
        <dbReference type="EMBL" id="EQD35795.1"/>
    </source>
</evidence>
<name>T1A1T1_9ZZZZ</name>
<dbReference type="AlphaFoldDB" id="T1A1T1"/>
<evidence type="ECO:0000256" key="1">
    <source>
        <dbReference type="ARBA" id="ARBA00022723"/>
    </source>
</evidence>
<feature type="compositionally biased region" description="Basic and acidic residues" evidence="3">
    <location>
        <begin position="1"/>
        <end position="12"/>
    </location>
</feature>
<dbReference type="Pfam" id="PF00491">
    <property type="entry name" value="Arginase"/>
    <property type="match status" value="1"/>
</dbReference>
<dbReference type="GO" id="GO:0033389">
    <property type="term" value="P:putrescine biosynthetic process from arginine, via agmatine"/>
    <property type="evidence" value="ECO:0007669"/>
    <property type="project" value="TreeGrafter"/>
</dbReference>